<dbReference type="EMBL" id="JARKIB010000025">
    <property type="protein sequence ID" value="KAJ7765726.1"/>
    <property type="molecule type" value="Genomic_DNA"/>
</dbReference>
<sequence>MSSPISNSDLGALEIGALLSYWLFGAATTQAYTYYGRFPDDSRKLKILVALVWFLELGHAICTGTTVYRYLISDYTHPELLVYVSDAILVSIAITTGIALCVQGFFSFRIYHLARTPYIPLFTFFLSLARAAVSIYIAIHLMLQNATFADVEQVAPMLYATWSASTANDLITAATLAYFLQRQRVNVYTRTVVLVDKIIKWALETGVIMDAATTLTLILFATMPHNYIWIAMLTFDLDDLNFDFEVYSNSFFASLHSRTTLRALDQVTLPLSALQLGPPEDLEMPKTLHLTD</sequence>
<dbReference type="PANTHER" id="PTHR40465">
    <property type="entry name" value="CHROMOSOME 1, WHOLE GENOME SHOTGUN SEQUENCE"/>
    <property type="match status" value="1"/>
</dbReference>
<accession>A0AAD7JMR7</accession>
<evidence type="ECO:0000259" key="2">
    <source>
        <dbReference type="Pfam" id="PF20152"/>
    </source>
</evidence>
<feature type="transmembrane region" description="Helical" evidence="1">
    <location>
        <begin position="159"/>
        <end position="180"/>
    </location>
</feature>
<keyword evidence="4" id="KW-1185">Reference proteome</keyword>
<feature type="domain" description="DUF6534" evidence="2">
    <location>
        <begin position="165"/>
        <end position="259"/>
    </location>
</feature>
<comment type="caution">
    <text evidence="3">The sequence shown here is derived from an EMBL/GenBank/DDBJ whole genome shotgun (WGS) entry which is preliminary data.</text>
</comment>
<keyword evidence="1" id="KW-0472">Membrane</keyword>
<organism evidence="3 4">
    <name type="scientific">Mycena metata</name>
    <dbReference type="NCBI Taxonomy" id="1033252"/>
    <lineage>
        <taxon>Eukaryota</taxon>
        <taxon>Fungi</taxon>
        <taxon>Dikarya</taxon>
        <taxon>Basidiomycota</taxon>
        <taxon>Agaricomycotina</taxon>
        <taxon>Agaricomycetes</taxon>
        <taxon>Agaricomycetidae</taxon>
        <taxon>Agaricales</taxon>
        <taxon>Marasmiineae</taxon>
        <taxon>Mycenaceae</taxon>
        <taxon>Mycena</taxon>
    </lineage>
</organism>
<dbReference type="AlphaFoldDB" id="A0AAD7JMR7"/>
<feature type="transmembrane region" description="Helical" evidence="1">
    <location>
        <begin position="12"/>
        <end position="35"/>
    </location>
</feature>
<keyword evidence="1" id="KW-1133">Transmembrane helix</keyword>
<gene>
    <name evidence="3" type="ORF">B0H16DRAFT_1717641</name>
</gene>
<feature type="transmembrane region" description="Helical" evidence="1">
    <location>
        <begin position="47"/>
        <end position="68"/>
    </location>
</feature>
<proteinExistence type="predicted"/>
<evidence type="ECO:0000313" key="3">
    <source>
        <dbReference type="EMBL" id="KAJ7765726.1"/>
    </source>
</evidence>
<reference evidence="3" key="1">
    <citation type="submission" date="2023-03" db="EMBL/GenBank/DDBJ databases">
        <title>Massive genome expansion in bonnet fungi (Mycena s.s.) driven by repeated elements and novel gene families across ecological guilds.</title>
        <authorList>
            <consortium name="Lawrence Berkeley National Laboratory"/>
            <person name="Harder C.B."/>
            <person name="Miyauchi S."/>
            <person name="Viragh M."/>
            <person name="Kuo A."/>
            <person name="Thoen E."/>
            <person name="Andreopoulos B."/>
            <person name="Lu D."/>
            <person name="Skrede I."/>
            <person name="Drula E."/>
            <person name="Henrissat B."/>
            <person name="Morin E."/>
            <person name="Kohler A."/>
            <person name="Barry K."/>
            <person name="LaButti K."/>
            <person name="Morin E."/>
            <person name="Salamov A."/>
            <person name="Lipzen A."/>
            <person name="Mereny Z."/>
            <person name="Hegedus B."/>
            <person name="Baldrian P."/>
            <person name="Stursova M."/>
            <person name="Weitz H."/>
            <person name="Taylor A."/>
            <person name="Grigoriev I.V."/>
            <person name="Nagy L.G."/>
            <person name="Martin F."/>
            <person name="Kauserud H."/>
        </authorList>
    </citation>
    <scope>NUCLEOTIDE SEQUENCE</scope>
    <source>
        <strain evidence="3">CBHHK182m</strain>
    </source>
</reference>
<dbReference type="Pfam" id="PF20152">
    <property type="entry name" value="DUF6534"/>
    <property type="match status" value="1"/>
</dbReference>
<dbReference type="Proteomes" id="UP001215598">
    <property type="component" value="Unassembled WGS sequence"/>
</dbReference>
<evidence type="ECO:0000313" key="4">
    <source>
        <dbReference type="Proteomes" id="UP001215598"/>
    </source>
</evidence>
<feature type="transmembrane region" description="Helical" evidence="1">
    <location>
        <begin position="80"/>
        <end position="106"/>
    </location>
</feature>
<feature type="transmembrane region" description="Helical" evidence="1">
    <location>
        <begin position="118"/>
        <end position="139"/>
    </location>
</feature>
<keyword evidence="1" id="KW-0812">Transmembrane</keyword>
<protein>
    <recommendedName>
        <fullName evidence="2">DUF6534 domain-containing protein</fullName>
    </recommendedName>
</protein>
<dbReference type="PANTHER" id="PTHR40465:SF1">
    <property type="entry name" value="DUF6534 DOMAIN-CONTAINING PROTEIN"/>
    <property type="match status" value="1"/>
</dbReference>
<feature type="transmembrane region" description="Helical" evidence="1">
    <location>
        <begin position="201"/>
        <end position="223"/>
    </location>
</feature>
<dbReference type="InterPro" id="IPR045339">
    <property type="entry name" value="DUF6534"/>
</dbReference>
<name>A0AAD7JMR7_9AGAR</name>
<evidence type="ECO:0000256" key="1">
    <source>
        <dbReference type="SAM" id="Phobius"/>
    </source>
</evidence>